<name>A0A944DBM3_DENI1</name>
<organism evidence="3 4">
    <name type="scientific">Denitromonas iodatirespirans</name>
    <dbReference type="NCBI Taxonomy" id="2795389"/>
    <lineage>
        <taxon>Bacteria</taxon>
        <taxon>Pseudomonadati</taxon>
        <taxon>Pseudomonadota</taxon>
        <taxon>Betaproteobacteria</taxon>
        <taxon>Rhodocyclales</taxon>
        <taxon>Zoogloeaceae</taxon>
        <taxon>Denitromonas</taxon>
    </lineage>
</organism>
<gene>
    <name evidence="3" type="ORF">I8J34_20170</name>
</gene>
<dbReference type="Proteomes" id="UP000694660">
    <property type="component" value="Unassembled WGS sequence"/>
</dbReference>
<keyword evidence="4" id="KW-1185">Reference proteome</keyword>
<reference evidence="4" key="1">
    <citation type="journal article" date="2022" name="ISME J.">
        <title>Genetic and phylogenetic analysis of dissimilatory iodate-reducing bacteria identifies potential niches across the world's oceans.</title>
        <authorList>
            <person name="Reyes-Umana V."/>
            <person name="Henning Z."/>
            <person name="Lee K."/>
            <person name="Barnum T.P."/>
            <person name="Coates J.D."/>
        </authorList>
    </citation>
    <scope>NUCLEOTIDE SEQUENCE [LARGE SCALE GENOMIC DNA]</scope>
    <source>
        <strain evidence="4">IR12</strain>
    </source>
</reference>
<comment type="caution">
    <text evidence="3">The sequence shown here is derived from an EMBL/GenBank/DDBJ whole genome shotgun (WGS) entry which is preliminary data.</text>
</comment>
<proteinExistence type="predicted"/>
<feature type="signal peptide" evidence="1">
    <location>
        <begin position="1"/>
        <end position="22"/>
    </location>
</feature>
<evidence type="ECO:0000313" key="4">
    <source>
        <dbReference type="Proteomes" id="UP000694660"/>
    </source>
</evidence>
<sequence>MRTGILASALTGALWMTQAAVAAPVGTYDAVIDKTSAACLTIGDAISCSAPLLNYLDGLAPTTTVANGGYVLPTPQGALDSYIVVGAGGGAQDNSDINPAPPSEVENGFKTNDVTNDDFMATGKSDGTTVTAGNMNDPDNNGLVAGDNVGTWDVGVNWLLDALTINGQRRELMIGFDYNQPQNTTTSLDYWALITVRDLDGLNTDMNFEIRSPTGQSNIMFTTPKTFASQPASTDFATVNGVTCLDDDNILPILPISGGQCPAGYETAINNAQSTSSTEIFAFIPELNENLLAFSAAGYDVISARILFGCFGGTPGGNFQPGIGYLSDEANGGMTTNCEGGGFGDVYLLAGQVMDVTQMPEPGMLMLLGFGLWAAGWSRRRAVRC</sequence>
<dbReference type="AlphaFoldDB" id="A0A944DBM3"/>
<keyword evidence="1" id="KW-0732">Signal</keyword>
<protein>
    <submittedName>
        <fullName evidence="3">PEP-CTERM sorting domain-containing protein</fullName>
    </submittedName>
</protein>
<dbReference type="EMBL" id="JAEKFT010000031">
    <property type="protein sequence ID" value="MBT0963509.1"/>
    <property type="molecule type" value="Genomic_DNA"/>
</dbReference>
<dbReference type="RefSeq" id="WP_214363438.1">
    <property type="nucleotide sequence ID" value="NZ_JAEKFT010000031.1"/>
</dbReference>
<evidence type="ECO:0000313" key="3">
    <source>
        <dbReference type="EMBL" id="MBT0963509.1"/>
    </source>
</evidence>
<dbReference type="InterPro" id="IPR013424">
    <property type="entry name" value="Ice-binding_C"/>
</dbReference>
<dbReference type="Pfam" id="PF07589">
    <property type="entry name" value="PEP-CTERM"/>
    <property type="match status" value="1"/>
</dbReference>
<accession>A0A944DBM3</accession>
<evidence type="ECO:0000256" key="1">
    <source>
        <dbReference type="SAM" id="SignalP"/>
    </source>
</evidence>
<feature type="chain" id="PRO_5036772414" evidence="1">
    <location>
        <begin position="23"/>
        <end position="385"/>
    </location>
</feature>
<feature type="domain" description="Ice-binding protein C-terminal" evidence="2">
    <location>
        <begin position="360"/>
        <end position="380"/>
    </location>
</feature>
<dbReference type="NCBIfam" id="TIGR02595">
    <property type="entry name" value="PEP_CTERM"/>
    <property type="match status" value="1"/>
</dbReference>
<evidence type="ECO:0000259" key="2">
    <source>
        <dbReference type="Pfam" id="PF07589"/>
    </source>
</evidence>